<evidence type="ECO:0000313" key="1">
    <source>
        <dbReference type="EMBL" id="GBG38485.1"/>
    </source>
</evidence>
<evidence type="ECO:0008006" key="5">
    <source>
        <dbReference type="Google" id="ProtNLM"/>
    </source>
</evidence>
<evidence type="ECO:0000313" key="3">
    <source>
        <dbReference type="Proteomes" id="UP000245060"/>
    </source>
</evidence>
<organism evidence="2 4">
    <name type="scientific">Mycobacterium montefiorense</name>
    <dbReference type="NCBI Taxonomy" id="154654"/>
    <lineage>
        <taxon>Bacteria</taxon>
        <taxon>Bacillati</taxon>
        <taxon>Actinomycetota</taxon>
        <taxon>Actinomycetes</taxon>
        <taxon>Mycobacteriales</taxon>
        <taxon>Mycobacteriaceae</taxon>
        <taxon>Mycobacterium</taxon>
        <taxon>Mycobacterium simiae complex</taxon>
    </lineage>
</organism>
<evidence type="ECO:0000313" key="4">
    <source>
        <dbReference type="Proteomes" id="UP001139505"/>
    </source>
</evidence>
<dbReference type="Gene3D" id="3.40.630.30">
    <property type="match status" value="1"/>
</dbReference>
<dbReference type="EMBL" id="BQYH01000005">
    <property type="protein sequence ID" value="GKU70734.1"/>
    <property type="molecule type" value="Genomic_DNA"/>
</dbReference>
<dbReference type="Proteomes" id="UP001139505">
    <property type="component" value="Unassembled WGS sequence"/>
</dbReference>
<dbReference type="EMBL" id="BFCH01000018">
    <property type="protein sequence ID" value="GBG38485.1"/>
    <property type="molecule type" value="Genomic_DNA"/>
</dbReference>
<evidence type="ECO:0000313" key="2">
    <source>
        <dbReference type="EMBL" id="GKU70734.1"/>
    </source>
</evidence>
<comment type="caution">
    <text evidence="2">The sequence shown here is derived from an EMBL/GenBank/DDBJ whole genome shotgun (WGS) entry which is preliminary data.</text>
</comment>
<reference evidence="2" key="3">
    <citation type="journal article" date="2022" name="Microbiol. Resour. Announc.">
        <title>Draft Genome Sequences of Eight Mycobacterium montefiorense Strains Isolated from Salamanders in Captivity.</title>
        <authorList>
            <person name="Komine T."/>
            <person name="Ihara H."/>
            <person name="Fukano H."/>
            <person name="Hoshino Y."/>
            <person name="Kurata O."/>
            <person name="Wada S."/>
        </authorList>
    </citation>
    <scope>NUCLEOTIDE SEQUENCE</scope>
    <source>
        <strain evidence="2">NJB18185</strain>
    </source>
</reference>
<proteinExistence type="predicted"/>
<name>A0AA37PIS4_9MYCO</name>
<dbReference type="SUPFAM" id="SSF55729">
    <property type="entry name" value="Acyl-CoA N-acyltransferases (Nat)"/>
    <property type="match status" value="1"/>
</dbReference>
<sequence>MKYQELFQCLKGVGDLDLSSLCLPVEGTAYGLFPINCQADRIDDRTVRMLTEARNSNSASFLTYFTATAERTAGWLAGAVAGDPSRILFSVSNIESNDHYGYMGLAYGDPAGARIEGDAIVRFAGKSEPGLMRSAFSRLVNWAKLDLGIGDVWVRVLSDNPAVGFYELCGFSRVKETPLYETRGPHGELVELSEIPSVDCAGESSRTLVHMRCSV</sequence>
<dbReference type="RefSeq" id="WP_108922783.1">
    <property type="nucleotide sequence ID" value="NZ_BFCH01000018.1"/>
</dbReference>
<protein>
    <recommendedName>
        <fullName evidence="5">N-acetyltransferase domain-containing protein</fullName>
    </recommendedName>
</protein>
<dbReference type="AlphaFoldDB" id="A0AA37PIS4"/>
<accession>A0AA37PIS4</accession>
<dbReference type="Proteomes" id="UP000245060">
    <property type="component" value="Unassembled WGS sequence"/>
</dbReference>
<gene>
    <name evidence="1" type="ORF">MmonteBS_28570</name>
    <name evidence="2" type="ORF">NJB18185_05110</name>
</gene>
<keyword evidence="3" id="KW-1185">Reference proteome</keyword>
<reference evidence="2" key="4">
    <citation type="submission" date="2022-04" db="EMBL/GenBank/DDBJ databases">
        <authorList>
            <person name="Komine T."/>
            <person name="Fukano H."/>
            <person name="Wada S."/>
        </authorList>
    </citation>
    <scope>NUCLEOTIDE SEQUENCE</scope>
    <source>
        <strain evidence="2">NJB18185</strain>
    </source>
</reference>
<reference evidence="3" key="2">
    <citation type="submission" date="2018-04" db="EMBL/GenBank/DDBJ databases">
        <title>Draft genome sequence of Mycobacterium montefiorense isolated from Japanese black salamander.</title>
        <authorList>
            <person name="Fukano H."/>
            <person name="Yoshida M."/>
            <person name="Shimizu A."/>
            <person name="Iwao H."/>
            <person name="Kurata O."/>
            <person name="Katayama Y."/>
            <person name="Omatsu T."/>
            <person name="Mizutani T."/>
            <person name="Wada S."/>
            <person name="Hoshino Y."/>
        </authorList>
    </citation>
    <scope>NUCLEOTIDE SEQUENCE [LARGE SCALE GENOMIC DNA]</scope>
    <source>
        <strain evidence="3">BS</strain>
    </source>
</reference>
<reference evidence="1" key="1">
    <citation type="journal article" date="2018" name="Genome Announc.">
        <title>Draft Genome Sequence of Mycobacterium montefiorense Isolated from Japanese Black Salamander (Hynobius nigrescens).</title>
        <authorList>
            <person name="Fukano H."/>
            <person name="Yoshida M."/>
            <person name="Shimizu A."/>
            <person name="Iwao H."/>
            <person name="Katayama Y."/>
            <person name="Omatsu T."/>
            <person name="Mizutani T."/>
            <person name="Kurata O."/>
            <person name="Wada S."/>
            <person name="Hoshino Y."/>
        </authorList>
    </citation>
    <scope>NUCLEOTIDE SEQUENCE</scope>
    <source>
        <strain evidence="1">BS</strain>
    </source>
</reference>
<dbReference type="InterPro" id="IPR016181">
    <property type="entry name" value="Acyl_CoA_acyltransferase"/>
</dbReference>